<feature type="compositionally biased region" description="Low complexity" evidence="3">
    <location>
        <begin position="168"/>
        <end position="195"/>
    </location>
</feature>
<keyword evidence="1 2" id="KW-0728">SH3 domain</keyword>
<feature type="compositionally biased region" description="Polar residues" evidence="3">
    <location>
        <begin position="196"/>
        <end position="208"/>
    </location>
</feature>
<evidence type="ECO:0000313" key="7">
    <source>
        <dbReference type="Proteomes" id="UP000823405"/>
    </source>
</evidence>
<dbReference type="CDD" id="cd01786">
    <property type="entry name" value="RA_STE50"/>
    <property type="match status" value="1"/>
</dbReference>
<feature type="domain" description="SH3" evidence="4">
    <location>
        <begin position="226"/>
        <end position="284"/>
    </location>
</feature>
<dbReference type="AlphaFoldDB" id="A0A9P6QNX1"/>
<protein>
    <submittedName>
        <fullName evidence="6">Adaptor for signal transduction</fullName>
    </submittedName>
</protein>
<feature type="domain" description="Ras-associating" evidence="5">
    <location>
        <begin position="8"/>
        <end position="101"/>
    </location>
</feature>
<dbReference type="InterPro" id="IPR029071">
    <property type="entry name" value="Ubiquitin-like_domsf"/>
</dbReference>
<dbReference type="InterPro" id="IPR000159">
    <property type="entry name" value="RA_dom"/>
</dbReference>
<reference evidence="6" key="1">
    <citation type="journal article" date="2020" name="Fungal Divers.">
        <title>Resolving the Mortierellaceae phylogeny through synthesis of multi-gene phylogenetics and phylogenomics.</title>
        <authorList>
            <person name="Vandepol N."/>
            <person name="Liber J."/>
            <person name="Desiro A."/>
            <person name="Na H."/>
            <person name="Kennedy M."/>
            <person name="Barry K."/>
            <person name="Grigoriev I.V."/>
            <person name="Miller A.N."/>
            <person name="O'Donnell K."/>
            <person name="Stajich J.E."/>
            <person name="Bonito G."/>
        </authorList>
    </citation>
    <scope>NUCLEOTIDE SEQUENCE</scope>
    <source>
        <strain evidence="6">NVP60</strain>
    </source>
</reference>
<dbReference type="PROSITE" id="PS50002">
    <property type="entry name" value="SH3"/>
    <property type="match status" value="1"/>
</dbReference>
<feature type="region of interest" description="Disordered" evidence="3">
    <location>
        <begin position="102"/>
        <end position="215"/>
    </location>
</feature>
<proteinExistence type="predicted"/>
<sequence length="323" mass="34877">MGSPGVDGAGAIKVYGQKPSTRDPVDAFKSFRISQDDPCHKVLPAALKKYKINDDWRQYALFICYGNTERILTYNDKPLLLMKQLKEKKENPVFMLKHIKQMKSPAASAPSPPSSHPPRKSSDILNKELPLPPEAMSSSNSLSPTGGGSSTLSAHTNGHHSSLARSGTTASMRTSSKTAATTTSASTSLNQSTTAGSNHPKSESSSSALGAAVGPKPDNYVQETVEASGMAVALYEWEAKRDDELNVKVGDVFKIKSKGHGWWVVQRDEEIGWIPASILSESSSEDGYFSAEGVAIFDFTKTGPNELSIKTGDKLVRRRLYLG</sequence>
<dbReference type="GO" id="GO:0007165">
    <property type="term" value="P:signal transduction"/>
    <property type="evidence" value="ECO:0007669"/>
    <property type="project" value="InterPro"/>
</dbReference>
<dbReference type="Pfam" id="PF00018">
    <property type="entry name" value="SH3_1"/>
    <property type="match status" value="1"/>
</dbReference>
<dbReference type="PROSITE" id="PS50200">
    <property type="entry name" value="RA"/>
    <property type="match status" value="1"/>
</dbReference>
<dbReference type="SMART" id="SM00326">
    <property type="entry name" value="SH3"/>
    <property type="match status" value="1"/>
</dbReference>
<keyword evidence="7" id="KW-1185">Reference proteome</keyword>
<dbReference type="InterPro" id="IPR001452">
    <property type="entry name" value="SH3_domain"/>
</dbReference>
<organism evidence="6 7">
    <name type="scientific">Linnemannia gamsii</name>
    <dbReference type="NCBI Taxonomy" id="64522"/>
    <lineage>
        <taxon>Eukaryota</taxon>
        <taxon>Fungi</taxon>
        <taxon>Fungi incertae sedis</taxon>
        <taxon>Mucoromycota</taxon>
        <taxon>Mortierellomycotina</taxon>
        <taxon>Mortierellomycetes</taxon>
        <taxon>Mortierellales</taxon>
        <taxon>Mortierellaceae</taxon>
        <taxon>Linnemannia</taxon>
    </lineage>
</organism>
<name>A0A9P6QNX1_9FUNG</name>
<evidence type="ECO:0000256" key="1">
    <source>
        <dbReference type="ARBA" id="ARBA00022443"/>
    </source>
</evidence>
<dbReference type="CDD" id="cd00174">
    <property type="entry name" value="SH3"/>
    <property type="match status" value="1"/>
</dbReference>
<evidence type="ECO:0000259" key="5">
    <source>
        <dbReference type="PROSITE" id="PS50200"/>
    </source>
</evidence>
<dbReference type="Pfam" id="PF00788">
    <property type="entry name" value="RA"/>
    <property type="match status" value="1"/>
</dbReference>
<evidence type="ECO:0000256" key="2">
    <source>
        <dbReference type="PROSITE-ProRule" id="PRU00192"/>
    </source>
</evidence>
<dbReference type="OrthoDB" id="8883818at2759"/>
<feature type="compositionally biased region" description="Polar residues" evidence="3">
    <location>
        <begin position="154"/>
        <end position="167"/>
    </location>
</feature>
<dbReference type="EMBL" id="JAAAIN010003053">
    <property type="protein sequence ID" value="KAG0288122.1"/>
    <property type="molecule type" value="Genomic_DNA"/>
</dbReference>
<dbReference type="InterPro" id="IPR036028">
    <property type="entry name" value="SH3-like_dom_sf"/>
</dbReference>
<comment type="caution">
    <text evidence="6">The sequence shown here is derived from an EMBL/GenBank/DDBJ whole genome shotgun (WGS) entry which is preliminary data.</text>
</comment>
<accession>A0A9P6QNX1</accession>
<dbReference type="Gene3D" id="2.30.30.40">
    <property type="entry name" value="SH3 Domains"/>
    <property type="match status" value="1"/>
</dbReference>
<evidence type="ECO:0000259" key="4">
    <source>
        <dbReference type="PROSITE" id="PS50002"/>
    </source>
</evidence>
<evidence type="ECO:0000256" key="3">
    <source>
        <dbReference type="SAM" id="MobiDB-lite"/>
    </source>
</evidence>
<dbReference type="SUPFAM" id="SSF50044">
    <property type="entry name" value="SH3-domain"/>
    <property type="match status" value="1"/>
</dbReference>
<dbReference type="SUPFAM" id="SSF54236">
    <property type="entry name" value="Ubiquitin-like"/>
    <property type="match status" value="1"/>
</dbReference>
<dbReference type="SMART" id="SM00314">
    <property type="entry name" value="RA"/>
    <property type="match status" value="1"/>
</dbReference>
<gene>
    <name evidence="6" type="primary">STE50</name>
    <name evidence="6" type="ORF">BGZ97_006906</name>
</gene>
<dbReference type="Gene3D" id="3.10.20.90">
    <property type="entry name" value="Phosphatidylinositol 3-kinase Catalytic Subunit, Chain A, domain 1"/>
    <property type="match status" value="1"/>
</dbReference>
<evidence type="ECO:0000313" key="6">
    <source>
        <dbReference type="EMBL" id="KAG0288122.1"/>
    </source>
</evidence>
<dbReference type="Proteomes" id="UP000823405">
    <property type="component" value="Unassembled WGS sequence"/>
</dbReference>